<proteinExistence type="predicted"/>
<dbReference type="Pfam" id="PF06995">
    <property type="entry name" value="Phage_P2_GpU"/>
    <property type="match status" value="1"/>
</dbReference>
<accession>A0A1I5H9R0</accession>
<organism evidence="1 2">
    <name type="scientific">Cohaesibacter marisflavi</name>
    <dbReference type="NCBI Taxonomy" id="655353"/>
    <lineage>
        <taxon>Bacteria</taxon>
        <taxon>Pseudomonadati</taxon>
        <taxon>Pseudomonadota</taxon>
        <taxon>Alphaproteobacteria</taxon>
        <taxon>Hyphomicrobiales</taxon>
        <taxon>Cohaesibacteraceae</taxon>
    </lineage>
</organism>
<protein>
    <submittedName>
        <fullName evidence="1">Phage protein U</fullName>
    </submittedName>
</protein>
<dbReference type="InterPro" id="IPR009734">
    <property type="entry name" value="Myoviridae_GpU"/>
</dbReference>
<gene>
    <name evidence="1" type="ORF">SAMN04488056_106113</name>
</gene>
<evidence type="ECO:0000313" key="2">
    <source>
        <dbReference type="Proteomes" id="UP000199236"/>
    </source>
</evidence>
<dbReference type="Proteomes" id="UP000199236">
    <property type="component" value="Unassembled WGS sequence"/>
</dbReference>
<dbReference type="RefSeq" id="WP_090072916.1">
    <property type="nucleotide sequence ID" value="NZ_FOVR01000006.1"/>
</dbReference>
<reference evidence="1 2" key="1">
    <citation type="submission" date="2016-10" db="EMBL/GenBank/DDBJ databases">
        <authorList>
            <person name="de Groot N.N."/>
        </authorList>
    </citation>
    <scope>NUCLEOTIDE SEQUENCE [LARGE SCALE GENOMIC DNA]</scope>
    <source>
        <strain evidence="1 2">CGMCC 1.9157</strain>
    </source>
</reference>
<evidence type="ECO:0000313" key="1">
    <source>
        <dbReference type="EMBL" id="SFO45022.1"/>
    </source>
</evidence>
<keyword evidence="2" id="KW-1185">Reference proteome</keyword>
<dbReference type="OrthoDB" id="7678146at2"/>
<sequence>MSDLFVIDGVVIKGQVFGGLRSSQSTTARVARKGVLGGRKTHEKIGKGDKKFTLEGKIAPFELGGFPEVTGLEEACDNANPVFVARGDGSVMGWYTVASCEMSDRHLSGRGIGRVIDVTLELELTLKPDRSAATNRLNNLMERLGL</sequence>
<dbReference type="STRING" id="655353.SAMN04488056_106113"/>
<dbReference type="AlphaFoldDB" id="A0A1I5H9R0"/>
<dbReference type="EMBL" id="FOVR01000006">
    <property type="protein sequence ID" value="SFO45022.1"/>
    <property type="molecule type" value="Genomic_DNA"/>
</dbReference>
<name>A0A1I5H9R0_9HYPH</name>